<dbReference type="GO" id="GO:0015450">
    <property type="term" value="F:protein-transporting ATPase activity"/>
    <property type="evidence" value="ECO:0007669"/>
    <property type="project" value="InterPro"/>
</dbReference>
<dbReference type="Pfam" id="PF03840">
    <property type="entry name" value="SecG"/>
    <property type="match status" value="1"/>
</dbReference>
<evidence type="ECO:0000256" key="7">
    <source>
        <dbReference type="ARBA" id="ARBA00022927"/>
    </source>
</evidence>
<evidence type="ECO:0000256" key="6">
    <source>
        <dbReference type="ARBA" id="ARBA00022692"/>
    </source>
</evidence>
<keyword evidence="5" id="KW-0813">Transport</keyword>
<comment type="similarity">
    <text evidence="2">Belongs to the SecG family.</text>
</comment>
<sequence length="73" mass="8071">MSIVKLVWYLVSLIAIFLILINNPKAAGLGNLSSQGKIFNSTRSTEKKLQILTIGTVVIFFIFTIILASNIIF</sequence>
<keyword evidence="8 12" id="KW-1133">Transmembrane helix</keyword>
<evidence type="ECO:0000256" key="11">
    <source>
        <dbReference type="ARBA" id="ARBA00025638"/>
    </source>
</evidence>
<evidence type="ECO:0000256" key="3">
    <source>
        <dbReference type="ARBA" id="ARBA00013657"/>
    </source>
</evidence>
<organism evidence="13">
    <name type="scientific">Ahnfeltia plicata</name>
    <dbReference type="NCBI Taxonomy" id="28023"/>
    <lineage>
        <taxon>Eukaryota</taxon>
        <taxon>Rhodophyta</taxon>
        <taxon>Florideophyceae</taxon>
        <taxon>Ahnfeltiophycidae</taxon>
        <taxon>Ahnfeltiales</taxon>
        <taxon>Ahnfeltiaceae</taxon>
        <taxon>Ahnfeltia</taxon>
    </lineage>
</organism>
<dbReference type="GO" id="GO:0016020">
    <property type="term" value="C:membrane"/>
    <property type="evidence" value="ECO:0007669"/>
    <property type="project" value="UniProtKB-SubCell"/>
</dbReference>
<evidence type="ECO:0000256" key="4">
    <source>
        <dbReference type="ARBA" id="ARBA00015435"/>
    </source>
</evidence>
<evidence type="ECO:0000256" key="5">
    <source>
        <dbReference type="ARBA" id="ARBA00022448"/>
    </source>
</evidence>
<gene>
    <name evidence="13" type="primary">secG</name>
    <name evidence="13" type="ORF">Ahnf_016</name>
</gene>
<accession>A0A1C9CAU1</accession>
<dbReference type="GeneID" id="29069680"/>
<evidence type="ECO:0000256" key="9">
    <source>
        <dbReference type="ARBA" id="ARBA00023010"/>
    </source>
</evidence>
<evidence type="ECO:0000256" key="8">
    <source>
        <dbReference type="ARBA" id="ARBA00022989"/>
    </source>
</evidence>
<evidence type="ECO:0000256" key="12">
    <source>
        <dbReference type="SAM" id="Phobius"/>
    </source>
</evidence>
<dbReference type="GO" id="GO:0009306">
    <property type="term" value="P:protein secretion"/>
    <property type="evidence" value="ECO:0007669"/>
    <property type="project" value="InterPro"/>
</dbReference>
<dbReference type="NCBIfam" id="TIGR00810">
    <property type="entry name" value="secG"/>
    <property type="match status" value="1"/>
</dbReference>
<reference evidence="13" key="1">
    <citation type="journal article" date="2016" name="BMC Biol.">
        <title>Parallel evolution of highly conserved plastid genome architecture in red seaweeds and seed plants.</title>
        <authorList>
            <person name="Lee J."/>
            <person name="Cho C.H."/>
            <person name="Park S.I."/>
            <person name="Choi J.W."/>
            <person name="Song H.S."/>
            <person name="West J.A."/>
            <person name="Bhattacharya D."/>
            <person name="Yoon H.S."/>
        </authorList>
    </citation>
    <scope>NUCLEOTIDE SEQUENCE</scope>
</reference>
<dbReference type="RefSeq" id="YP_009293813.1">
    <property type="nucleotide sequence ID" value="NC_031145.1"/>
</dbReference>
<evidence type="ECO:0000256" key="10">
    <source>
        <dbReference type="ARBA" id="ARBA00023136"/>
    </source>
</evidence>
<keyword evidence="9" id="KW-0811">Translocation</keyword>
<comment type="subcellular location">
    <subcellularLocation>
        <location evidence="1">Membrane</location>
        <topology evidence="1">Multi-pass membrane protein</topology>
    </subcellularLocation>
</comment>
<feature type="transmembrane region" description="Helical" evidence="12">
    <location>
        <begin position="49"/>
        <end position="72"/>
    </location>
</feature>
<keyword evidence="7" id="KW-0653">Protein transport</keyword>
<keyword evidence="6 12" id="KW-0812">Transmembrane</keyword>
<comment type="function">
    <text evidence="11">Involved in protein export. Participates in an early event of protein translocation across the chloroplast thylakoid membrane.</text>
</comment>
<protein>
    <recommendedName>
        <fullName evidence="4">Probable protein-export membrane protein SecG</fullName>
    </recommendedName>
    <alternativeName>
        <fullName evidence="3">Probable protein-export membrane protein secG</fullName>
    </alternativeName>
</protein>
<keyword evidence="10 12" id="KW-0472">Membrane</keyword>
<evidence type="ECO:0000256" key="2">
    <source>
        <dbReference type="ARBA" id="ARBA00008445"/>
    </source>
</evidence>
<feature type="transmembrane region" description="Helical" evidence="12">
    <location>
        <begin position="6"/>
        <end position="28"/>
    </location>
</feature>
<dbReference type="AlphaFoldDB" id="A0A1C9CAU1"/>
<name>A0A1C9CAU1_9FLOR</name>
<dbReference type="EMBL" id="KX284715">
    <property type="protein sequence ID" value="AOM65501.1"/>
    <property type="molecule type" value="Genomic_DNA"/>
</dbReference>
<evidence type="ECO:0000256" key="1">
    <source>
        <dbReference type="ARBA" id="ARBA00004141"/>
    </source>
</evidence>
<dbReference type="InterPro" id="IPR004692">
    <property type="entry name" value="SecG"/>
</dbReference>
<keyword evidence="13" id="KW-0934">Plastid</keyword>
<proteinExistence type="inferred from homology"/>
<geneLocation type="plastid" evidence="13"/>
<evidence type="ECO:0000313" key="13">
    <source>
        <dbReference type="EMBL" id="AOM65501.1"/>
    </source>
</evidence>